<name>A0A5D0NLS9_9ACTN</name>
<dbReference type="EMBL" id="VSFG01000003">
    <property type="protein sequence ID" value="TYB45412.1"/>
    <property type="molecule type" value="Genomic_DNA"/>
</dbReference>
<dbReference type="PANTHER" id="PTHR34069">
    <property type="entry name" value="3-OXOACYL-[ACYL-CARRIER-PROTEIN] SYNTHASE 3"/>
    <property type="match status" value="1"/>
</dbReference>
<dbReference type="SUPFAM" id="SSF53901">
    <property type="entry name" value="Thiolase-like"/>
    <property type="match status" value="1"/>
</dbReference>
<evidence type="ECO:0000259" key="3">
    <source>
        <dbReference type="Pfam" id="PF08541"/>
    </source>
</evidence>
<keyword evidence="2" id="KW-0012">Acyltransferase</keyword>
<feature type="domain" description="Beta-ketoacyl-[acyl-carrier-protein] synthase III N-terminal" evidence="4">
    <location>
        <begin position="107"/>
        <end position="179"/>
    </location>
</feature>
<evidence type="ECO:0000259" key="4">
    <source>
        <dbReference type="Pfam" id="PF08545"/>
    </source>
</evidence>
<evidence type="ECO:0000313" key="5">
    <source>
        <dbReference type="EMBL" id="TYB45412.1"/>
    </source>
</evidence>
<dbReference type="AlphaFoldDB" id="A0A5D0NLS9"/>
<dbReference type="Pfam" id="PF08541">
    <property type="entry name" value="ACP_syn_III_C"/>
    <property type="match status" value="1"/>
</dbReference>
<evidence type="ECO:0000313" key="6">
    <source>
        <dbReference type="Proteomes" id="UP000323380"/>
    </source>
</evidence>
<keyword evidence="1" id="KW-0808">Transferase</keyword>
<dbReference type="InterPro" id="IPR013751">
    <property type="entry name" value="ACP_syn_III_N"/>
</dbReference>
<dbReference type="Proteomes" id="UP000323380">
    <property type="component" value="Unassembled WGS sequence"/>
</dbReference>
<comment type="caution">
    <text evidence="5">The sequence shown here is derived from an EMBL/GenBank/DDBJ whole genome shotgun (WGS) entry which is preliminary data.</text>
</comment>
<organism evidence="5 6">
    <name type="scientific">Actinomadura chibensis</name>
    <dbReference type="NCBI Taxonomy" id="392828"/>
    <lineage>
        <taxon>Bacteria</taxon>
        <taxon>Bacillati</taxon>
        <taxon>Actinomycetota</taxon>
        <taxon>Actinomycetes</taxon>
        <taxon>Streptosporangiales</taxon>
        <taxon>Thermomonosporaceae</taxon>
        <taxon>Actinomadura</taxon>
    </lineage>
</organism>
<dbReference type="Gene3D" id="3.40.47.10">
    <property type="match status" value="2"/>
</dbReference>
<evidence type="ECO:0000256" key="1">
    <source>
        <dbReference type="ARBA" id="ARBA00022679"/>
    </source>
</evidence>
<sequence>MPAEDIFISGVGVYEPPTVSIADAVAEGSYPAEQAESAGLLGVHVAGDTPAPEMALHAAREALTRAGQPAAELDVQLYADSWHQGPDGWLPQSYLQHHLGGDCLSVEVRSGCNGMFTALELAIGYLRGDGERRSALVVTADNFGTPLMDRWNSGVGYIPADGSSALVLTKRPSFAQVLAARTVTVAAAEQVHRGDEPLFPPSATVGRSVDFNGRLLSFRETLRGNPDGAAPLFEVQKQTVEIVHRCLSDAGIEPGDLARVAFNNFSKEMVEQRIMAPLGLPLSKSTWEFGRGIGHGTCDQIMSFNHLLAAGELGPGDHLLMMGVAPGITLSAAVVKVVDTPPWAA</sequence>
<feature type="domain" description="Beta-ketoacyl-[acyl-carrier-protein] synthase III C-terminal" evidence="3">
    <location>
        <begin position="247"/>
        <end position="336"/>
    </location>
</feature>
<dbReference type="CDD" id="cd00827">
    <property type="entry name" value="init_cond_enzymes"/>
    <property type="match status" value="1"/>
</dbReference>
<proteinExistence type="predicted"/>
<dbReference type="GO" id="GO:0044550">
    <property type="term" value="P:secondary metabolite biosynthetic process"/>
    <property type="evidence" value="ECO:0007669"/>
    <property type="project" value="TreeGrafter"/>
</dbReference>
<protein>
    <submittedName>
        <fullName evidence="5">3-oxoacyl-ACP synthase</fullName>
    </submittedName>
</protein>
<dbReference type="RefSeq" id="WP_067898180.1">
    <property type="nucleotide sequence ID" value="NZ_VSFG01000003.1"/>
</dbReference>
<evidence type="ECO:0000256" key="2">
    <source>
        <dbReference type="ARBA" id="ARBA00023315"/>
    </source>
</evidence>
<reference evidence="5 6" key="1">
    <citation type="submission" date="2019-08" db="EMBL/GenBank/DDBJ databases">
        <title>Actinomadura sp. nov. CYP1-5 isolated from mountain soil.</title>
        <authorList>
            <person name="Songsumanus A."/>
            <person name="Kuncharoen N."/>
            <person name="Kudo T."/>
            <person name="Yuki M."/>
            <person name="Igarashi Y."/>
            <person name="Tanasupawat S."/>
        </authorList>
    </citation>
    <scope>NUCLEOTIDE SEQUENCE [LARGE SCALE GENOMIC DNA]</scope>
    <source>
        <strain evidence="5 6">JCM 14158</strain>
    </source>
</reference>
<dbReference type="GO" id="GO:0006633">
    <property type="term" value="P:fatty acid biosynthetic process"/>
    <property type="evidence" value="ECO:0007669"/>
    <property type="project" value="InterPro"/>
</dbReference>
<keyword evidence="6" id="KW-1185">Reference proteome</keyword>
<dbReference type="STRING" id="1220554.GCA_001552135_05755"/>
<dbReference type="PANTHER" id="PTHR34069:SF2">
    <property type="entry name" value="BETA-KETOACYL-[ACYL-CARRIER-PROTEIN] SYNTHASE III"/>
    <property type="match status" value="1"/>
</dbReference>
<gene>
    <name evidence="5" type="ORF">FXF69_18410</name>
</gene>
<dbReference type="InterPro" id="IPR013747">
    <property type="entry name" value="ACP_syn_III_C"/>
</dbReference>
<accession>A0A5D0NLS9</accession>
<dbReference type="InterPro" id="IPR016039">
    <property type="entry name" value="Thiolase-like"/>
</dbReference>
<dbReference type="Pfam" id="PF08545">
    <property type="entry name" value="ACP_syn_III"/>
    <property type="match status" value="1"/>
</dbReference>
<dbReference type="GO" id="GO:0004315">
    <property type="term" value="F:3-oxoacyl-[acyl-carrier-protein] synthase activity"/>
    <property type="evidence" value="ECO:0007669"/>
    <property type="project" value="InterPro"/>
</dbReference>